<protein>
    <submittedName>
        <fullName evidence="3">Uncharacterized protein</fullName>
    </submittedName>
</protein>
<dbReference type="AlphaFoldDB" id="A0A317WMJ9"/>
<sequence>MVGLCWCPCIADNLLAWMILSTDNSDCPCLSTTYVSIAVKQELLPLCHCHCHGRSSRSQDSGTGHMSGVSSVLQSDWPYDLK</sequence>
<name>A0A317WMJ9_9EURO</name>
<dbReference type="EMBL" id="MSFL01000008">
    <property type="protein sequence ID" value="PWY86258.1"/>
    <property type="molecule type" value="Genomic_DNA"/>
</dbReference>
<dbReference type="VEuPathDB" id="FungiDB:BO70DRAFT_361086"/>
<keyword evidence="4" id="KW-1185">Reference proteome</keyword>
<evidence type="ECO:0000313" key="3">
    <source>
        <dbReference type="EMBL" id="PWY86258.1"/>
    </source>
</evidence>
<feature type="chain" id="PRO_5016329313" evidence="2">
    <location>
        <begin position="17"/>
        <end position="82"/>
    </location>
</feature>
<accession>A0A317WMJ9</accession>
<feature type="signal peptide" evidence="2">
    <location>
        <begin position="1"/>
        <end position="16"/>
    </location>
</feature>
<feature type="compositionally biased region" description="Polar residues" evidence="1">
    <location>
        <begin position="56"/>
        <end position="74"/>
    </location>
</feature>
<proteinExistence type="predicted"/>
<feature type="region of interest" description="Disordered" evidence="1">
    <location>
        <begin position="53"/>
        <end position="82"/>
    </location>
</feature>
<evidence type="ECO:0000256" key="1">
    <source>
        <dbReference type="SAM" id="MobiDB-lite"/>
    </source>
</evidence>
<comment type="caution">
    <text evidence="3">The sequence shown here is derived from an EMBL/GenBank/DDBJ whole genome shotgun (WGS) entry which is preliminary data.</text>
</comment>
<dbReference type="GeneID" id="37065202"/>
<dbReference type="Proteomes" id="UP000247233">
    <property type="component" value="Unassembled WGS sequence"/>
</dbReference>
<reference evidence="3 4" key="1">
    <citation type="submission" date="2016-12" db="EMBL/GenBank/DDBJ databases">
        <title>The genomes of Aspergillus section Nigri reveals drivers in fungal speciation.</title>
        <authorList>
            <consortium name="DOE Joint Genome Institute"/>
            <person name="Vesth T.C."/>
            <person name="Nybo J."/>
            <person name="Theobald S."/>
            <person name="Brandl J."/>
            <person name="Frisvad J.C."/>
            <person name="Nielsen K.F."/>
            <person name="Lyhne E.K."/>
            <person name="Kogle M.E."/>
            <person name="Kuo A."/>
            <person name="Riley R."/>
            <person name="Clum A."/>
            <person name="Nolan M."/>
            <person name="Lipzen A."/>
            <person name="Salamov A."/>
            <person name="Henrissat B."/>
            <person name="Wiebenga A."/>
            <person name="De Vries R.P."/>
            <person name="Grigoriev I.V."/>
            <person name="Mortensen U.H."/>
            <person name="Andersen M.R."/>
            <person name="Baker S.E."/>
        </authorList>
    </citation>
    <scope>NUCLEOTIDE SEQUENCE [LARGE SCALE GENOMIC DNA]</scope>
    <source>
        <strain evidence="3 4">CBS 117.55</strain>
    </source>
</reference>
<organism evidence="3 4">
    <name type="scientific">Aspergillus heteromorphus CBS 117.55</name>
    <dbReference type="NCBI Taxonomy" id="1448321"/>
    <lineage>
        <taxon>Eukaryota</taxon>
        <taxon>Fungi</taxon>
        <taxon>Dikarya</taxon>
        <taxon>Ascomycota</taxon>
        <taxon>Pezizomycotina</taxon>
        <taxon>Eurotiomycetes</taxon>
        <taxon>Eurotiomycetidae</taxon>
        <taxon>Eurotiales</taxon>
        <taxon>Aspergillaceae</taxon>
        <taxon>Aspergillus</taxon>
        <taxon>Aspergillus subgen. Circumdati</taxon>
    </lineage>
</organism>
<gene>
    <name evidence="3" type="ORF">BO70DRAFT_361086</name>
</gene>
<keyword evidence="2" id="KW-0732">Signal</keyword>
<evidence type="ECO:0000313" key="4">
    <source>
        <dbReference type="Proteomes" id="UP000247233"/>
    </source>
</evidence>
<evidence type="ECO:0000256" key="2">
    <source>
        <dbReference type="SAM" id="SignalP"/>
    </source>
</evidence>
<dbReference type="RefSeq" id="XP_025400810.1">
    <property type="nucleotide sequence ID" value="XM_025542965.1"/>
</dbReference>